<evidence type="ECO:0000313" key="3">
    <source>
        <dbReference type="Proteomes" id="UP000291144"/>
    </source>
</evidence>
<keyword evidence="3" id="KW-1185">Reference proteome</keyword>
<keyword evidence="1" id="KW-0472">Membrane</keyword>
<proteinExistence type="predicted"/>
<evidence type="ECO:0000313" key="2">
    <source>
        <dbReference type="EMBL" id="TCC45435.1"/>
    </source>
</evidence>
<reference evidence="2 3" key="1">
    <citation type="submission" date="2019-02" db="EMBL/GenBank/DDBJ databases">
        <title>Kribbella capetownensis sp. nov. and Kribbella speibonae sp. nov., isolated from soil.</title>
        <authorList>
            <person name="Curtis S.M."/>
            <person name="Norton I."/>
            <person name="Everest G.J."/>
            <person name="Meyers P.R."/>
        </authorList>
    </citation>
    <scope>NUCLEOTIDE SEQUENCE [LARGE SCALE GENOMIC DNA]</scope>
    <source>
        <strain evidence="2 3">NRRL B-24813</strain>
    </source>
</reference>
<name>A0A4R0JTF8_9ACTN</name>
<sequence>MAAPRGAATPKMRTPAAVLGKELMMRIKKPAAVLVAGVLGPDALLHLFLATPGSSWPASNLTELSRGLLNADVSFAPLNLVVIASMLAAAAVLLLARCGMLGNSDADFPPGFRRSAESR</sequence>
<accession>A0A4R0JTF8</accession>
<comment type="caution">
    <text evidence="2">The sequence shown here is derived from an EMBL/GenBank/DDBJ whole genome shotgun (WGS) entry which is preliminary data.</text>
</comment>
<feature type="transmembrane region" description="Helical" evidence="1">
    <location>
        <begin position="73"/>
        <end position="96"/>
    </location>
</feature>
<protein>
    <submittedName>
        <fullName evidence="2">Uncharacterized protein</fullName>
    </submittedName>
</protein>
<dbReference type="Proteomes" id="UP000291144">
    <property type="component" value="Unassembled WGS sequence"/>
</dbReference>
<evidence type="ECO:0000256" key="1">
    <source>
        <dbReference type="SAM" id="Phobius"/>
    </source>
</evidence>
<dbReference type="EMBL" id="SJKB01000038">
    <property type="protein sequence ID" value="TCC45435.1"/>
    <property type="molecule type" value="Genomic_DNA"/>
</dbReference>
<gene>
    <name evidence="2" type="ORF">E0H73_44920</name>
</gene>
<organism evidence="2 3">
    <name type="scientific">Kribbella pittospori</name>
    <dbReference type="NCBI Taxonomy" id="722689"/>
    <lineage>
        <taxon>Bacteria</taxon>
        <taxon>Bacillati</taxon>
        <taxon>Actinomycetota</taxon>
        <taxon>Actinomycetes</taxon>
        <taxon>Propionibacteriales</taxon>
        <taxon>Kribbellaceae</taxon>
        <taxon>Kribbella</taxon>
    </lineage>
</organism>
<keyword evidence="1" id="KW-0812">Transmembrane</keyword>
<dbReference type="AlphaFoldDB" id="A0A4R0JTF8"/>
<dbReference type="RefSeq" id="WP_131367358.1">
    <property type="nucleotide sequence ID" value="NZ_SJKB01000038.1"/>
</dbReference>
<keyword evidence="1" id="KW-1133">Transmembrane helix</keyword>